<dbReference type="AlphaFoldDB" id="A0A7X9ZTR5"/>
<evidence type="ECO:0000313" key="3">
    <source>
        <dbReference type="Proteomes" id="UP000519023"/>
    </source>
</evidence>
<dbReference type="Proteomes" id="UP000519023">
    <property type="component" value="Unassembled WGS sequence"/>
</dbReference>
<reference evidence="2 3" key="1">
    <citation type="submission" date="2020-04" db="EMBL/GenBank/DDBJ databases">
        <title>Sphingobium sp. AR-3-1 isolated from Arctic soil.</title>
        <authorList>
            <person name="Dahal R.H."/>
            <person name="Chaudhary D.K."/>
        </authorList>
    </citation>
    <scope>NUCLEOTIDE SEQUENCE [LARGE SCALE GENOMIC DNA]</scope>
    <source>
        <strain evidence="2 3">AR-3-1</strain>
    </source>
</reference>
<sequence length="187" mass="21541">MSMPSNRLQSLATTLNLSLSVNWIALPIIVALFNAVIAPQTDDANIYYIIKDTSTFNVRGTLNAKGFKQYSLVIANQTQKYGVACNLFRRNYSCVTNNLKLPANVEVGLYHYKSRYIVAYVKDISGNILISKDKRLSEIKYHGEALKRMDALYWAKYGLAVGFLISFIRWAFYLRRIRNKERHYHQS</sequence>
<proteinExistence type="predicted"/>
<evidence type="ECO:0000313" key="2">
    <source>
        <dbReference type="EMBL" id="NML10841.1"/>
    </source>
</evidence>
<evidence type="ECO:0000256" key="1">
    <source>
        <dbReference type="SAM" id="Phobius"/>
    </source>
</evidence>
<comment type="caution">
    <text evidence="2">The sequence shown here is derived from an EMBL/GenBank/DDBJ whole genome shotgun (WGS) entry which is preliminary data.</text>
</comment>
<organism evidence="2 3">
    <name type="scientific">Sphingobium psychrophilum</name>
    <dbReference type="NCBI Taxonomy" id="2728834"/>
    <lineage>
        <taxon>Bacteria</taxon>
        <taxon>Pseudomonadati</taxon>
        <taxon>Pseudomonadota</taxon>
        <taxon>Alphaproteobacteria</taxon>
        <taxon>Sphingomonadales</taxon>
        <taxon>Sphingomonadaceae</taxon>
        <taxon>Sphingobium</taxon>
    </lineage>
</organism>
<feature type="transmembrane region" description="Helical" evidence="1">
    <location>
        <begin position="21"/>
        <end position="38"/>
    </location>
</feature>
<keyword evidence="1" id="KW-1133">Transmembrane helix</keyword>
<protein>
    <submittedName>
        <fullName evidence="2">Uncharacterized protein</fullName>
    </submittedName>
</protein>
<keyword evidence="1" id="KW-0472">Membrane</keyword>
<feature type="transmembrane region" description="Helical" evidence="1">
    <location>
        <begin position="151"/>
        <end position="172"/>
    </location>
</feature>
<keyword evidence="3" id="KW-1185">Reference proteome</keyword>
<keyword evidence="1" id="KW-0812">Transmembrane</keyword>
<gene>
    <name evidence="2" type="ORF">HHL08_11910</name>
</gene>
<dbReference type="RefSeq" id="WP_169573397.1">
    <property type="nucleotide sequence ID" value="NZ_JABBFV010000007.1"/>
</dbReference>
<dbReference type="EMBL" id="JABBFV010000007">
    <property type="protein sequence ID" value="NML10841.1"/>
    <property type="molecule type" value="Genomic_DNA"/>
</dbReference>
<name>A0A7X9ZTR5_9SPHN</name>
<accession>A0A7X9ZTR5</accession>